<dbReference type="AlphaFoldDB" id="A0A2U1ZWF9"/>
<dbReference type="OrthoDB" id="4826704at2"/>
<protein>
    <submittedName>
        <fullName evidence="1">Uncharacterized protein</fullName>
    </submittedName>
</protein>
<evidence type="ECO:0000313" key="1">
    <source>
        <dbReference type="EMBL" id="PWD51326.1"/>
    </source>
</evidence>
<accession>A0A2U1ZWF9</accession>
<comment type="caution">
    <text evidence="1">The sequence shown here is derived from an EMBL/GenBank/DDBJ whole genome shotgun (WGS) entry which is preliminary data.</text>
</comment>
<sequence>MSSSSPTVSTTFTALAGGSGIDGATIELALLPEPGSPVPGEADAEELLAVDPDPTDTVATTDTLTLDPAVAVPTAEATVAGVTVRRGGLVDVNSVVRLLREGSQEVDIDGDGDPDGPVDPEAARSAARMAISHVVLEQGDLWVAHDDAGTLQAISVWMPGALPGASDELHRILERELHLPDPSEAIGPPEHVRPQLMESMAGVMEHVHAHEPRLVLFAVTVAPQSDPAAVVALARAVVAPVVRGDGDVLAVALDGDRARLLQAVGFAEVAAVPLGELNTVWIGRA</sequence>
<proteinExistence type="predicted"/>
<dbReference type="Proteomes" id="UP000245166">
    <property type="component" value="Unassembled WGS sequence"/>
</dbReference>
<reference evidence="1 2" key="1">
    <citation type="submission" date="2018-03" db="EMBL/GenBank/DDBJ databases">
        <title>Genome assembly of novel Miniimonas species PCH200.</title>
        <authorList>
            <person name="Thakur V."/>
            <person name="Kumar V."/>
            <person name="Singh D."/>
        </authorList>
    </citation>
    <scope>NUCLEOTIDE SEQUENCE [LARGE SCALE GENOMIC DNA]</scope>
    <source>
        <strain evidence="1 2">PCH200</strain>
    </source>
</reference>
<name>A0A2U1ZWF9_9MICO</name>
<keyword evidence="2" id="KW-1185">Reference proteome</keyword>
<dbReference type="EMBL" id="PYHR01000002">
    <property type="protein sequence ID" value="PWD51326.1"/>
    <property type="molecule type" value="Genomic_DNA"/>
</dbReference>
<dbReference type="RefSeq" id="WP_109229707.1">
    <property type="nucleotide sequence ID" value="NZ_PYHR01000002.1"/>
</dbReference>
<organism evidence="1 2">
    <name type="scientific">Serinibacter arcticus</name>
    <dbReference type="NCBI Taxonomy" id="1655435"/>
    <lineage>
        <taxon>Bacteria</taxon>
        <taxon>Bacillati</taxon>
        <taxon>Actinomycetota</taxon>
        <taxon>Actinomycetes</taxon>
        <taxon>Micrococcales</taxon>
        <taxon>Beutenbergiaceae</taxon>
        <taxon>Serinibacter</taxon>
    </lineage>
</organism>
<gene>
    <name evidence="1" type="ORF">C8046_12305</name>
</gene>
<evidence type="ECO:0000313" key="2">
    <source>
        <dbReference type="Proteomes" id="UP000245166"/>
    </source>
</evidence>